<dbReference type="AlphaFoldDB" id="A0A9X1VA27"/>
<evidence type="ECO:0000259" key="2">
    <source>
        <dbReference type="PROSITE" id="PS50975"/>
    </source>
</evidence>
<dbReference type="Pfam" id="PF14398">
    <property type="entry name" value="ATPgrasp_YheCD"/>
    <property type="match status" value="1"/>
</dbReference>
<accession>A0A9X1VA27</accession>
<dbReference type="RefSeq" id="WP_241714218.1">
    <property type="nucleotide sequence ID" value="NZ_JALBUF010000005.1"/>
</dbReference>
<protein>
    <submittedName>
        <fullName evidence="3">Endospore coat-associated protein YheD</fullName>
    </submittedName>
</protein>
<dbReference type="PROSITE" id="PS50975">
    <property type="entry name" value="ATP_GRASP"/>
    <property type="match status" value="1"/>
</dbReference>
<dbReference type="GO" id="GO:0016879">
    <property type="term" value="F:ligase activity, forming carbon-nitrogen bonds"/>
    <property type="evidence" value="ECO:0007669"/>
    <property type="project" value="TreeGrafter"/>
</dbReference>
<dbReference type="GO" id="GO:0046872">
    <property type="term" value="F:metal ion binding"/>
    <property type="evidence" value="ECO:0007669"/>
    <property type="project" value="InterPro"/>
</dbReference>
<sequence length="384" mass="43273">MTSEPLLSLCGLTRQLRVPQIGVMARPRVVSGIFQGKQGPLLLRYLEAAAREGAFACVFDPANIDVQRKRLRGYILANRTTEGQRLVALADLAIPPVIYDQIISRSYDRSKTFTQAREYLKQVSVIFNDGYFDKWEVHSWLAMVPKLRMHVPHTALVTGPETLRIFLQKHETVFIKPIHGSLGIGIIRVQRVGELWQAVLRTKQGLGTTVEVHDAKSIYQHFRARLTRNPHIVQQGIALAQFEERPFDIRLLVQKNRQGHWKRTKMYIRVAAKGDFTSNLATGGQALPLSALTFDQDVSLSDIKQTIRQLEKLIPACIEEQSGRILGEMGIDLGVSETGEIYVIEVNSKPWKTPMTSSGSEQLVDLSFLRPIRFALGLASARQR</sequence>
<proteinExistence type="predicted"/>
<dbReference type="InterPro" id="IPR011761">
    <property type="entry name" value="ATP-grasp"/>
</dbReference>
<organism evidence="3 4">
    <name type="scientific">Sulfoacidibacillus ferrooxidans</name>
    <dbReference type="NCBI Taxonomy" id="2005001"/>
    <lineage>
        <taxon>Bacteria</taxon>
        <taxon>Bacillati</taxon>
        <taxon>Bacillota</taxon>
        <taxon>Bacilli</taxon>
        <taxon>Bacillales</taxon>
        <taxon>Alicyclobacillaceae</taxon>
        <taxon>Sulfoacidibacillus</taxon>
    </lineage>
</organism>
<dbReference type="GO" id="GO:0005524">
    <property type="term" value="F:ATP binding"/>
    <property type="evidence" value="ECO:0007669"/>
    <property type="project" value="UniProtKB-UniRule"/>
</dbReference>
<dbReference type="PANTHER" id="PTHR21621">
    <property type="entry name" value="RIBOSOMAL PROTEIN S6 MODIFICATION PROTEIN"/>
    <property type="match status" value="1"/>
</dbReference>
<evidence type="ECO:0000313" key="3">
    <source>
        <dbReference type="EMBL" id="MCI0183664.1"/>
    </source>
</evidence>
<dbReference type="InterPro" id="IPR026838">
    <property type="entry name" value="YheC/D"/>
</dbReference>
<name>A0A9X1VA27_9BACL</name>
<comment type="caution">
    <text evidence="3">The sequence shown here is derived from an EMBL/GenBank/DDBJ whole genome shotgun (WGS) entry which is preliminary data.</text>
</comment>
<dbReference type="EMBL" id="JALBUF010000005">
    <property type="protein sequence ID" value="MCI0183664.1"/>
    <property type="molecule type" value="Genomic_DNA"/>
</dbReference>
<gene>
    <name evidence="3" type="primary">yheD_5</name>
    <name evidence="3" type="ORF">MM817_01947</name>
</gene>
<evidence type="ECO:0000256" key="1">
    <source>
        <dbReference type="PROSITE-ProRule" id="PRU00409"/>
    </source>
</evidence>
<dbReference type="GO" id="GO:0005737">
    <property type="term" value="C:cytoplasm"/>
    <property type="evidence" value="ECO:0007669"/>
    <property type="project" value="TreeGrafter"/>
</dbReference>
<keyword evidence="1" id="KW-0067">ATP-binding</keyword>
<feature type="domain" description="ATP-grasp" evidence="2">
    <location>
        <begin position="141"/>
        <end position="377"/>
    </location>
</feature>
<evidence type="ECO:0000313" key="4">
    <source>
        <dbReference type="Proteomes" id="UP001139263"/>
    </source>
</evidence>
<dbReference type="PANTHER" id="PTHR21621:SF0">
    <property type="entry name" value="BETA-CITRYLGLUTAMATE SYNTHASE B-RELATED"/>
    <property type="match status" value="1"/>
</dbReference>
<reference evidence="3" key="1">
    <citation type="submission" date="2022-03" db="EMBL/GenBank/DDBJ databases">
        <title>Draft Genome Sequence of Firmicute Strain S0AB, a Heterotrophic Iron/Sulfur-Oxidizing Extreme Acidophile.</title>
        <authorList>
            <person name="Vergara E."/>
            <person name="Pakostova E."/>
            <person name="Johnson D.B."/>
            <person name="Holmes D.S."/>
        </authorList>
    </citation>
    <scope>NUCLEOTIDE SEQUENCE</scope>
    <source>
        <strain evidence="3">S0AB</strain>
    </source>
</reference>
<dbReference type="SUPFAM" id="SSF56059">
    <property type="entry name" value="Glutathione synthetase ATP-binding domain-like"/>
    <property type="match status" value="1"/>
</dbReference>
<keyword evidence="4" id="KW-1185">Reference proteome</keyword>
<dbReference type="Proteomes" id="UP001139263">
    <property type="component" value="Unassembled WGS sequence"/>
</dbReference>
<dbReference type="Gene3D" id="3.30.470.20">
    <property type="entry name" value="ATP-grasp fold, B domain"/>
    <property type="match status" value="1"/>
</dbReference>
<keyword evidence="1" id="KW-0547">Nucleotide-binding</keyword>